<dbReference type="InterPro" id="IPR017451">
    <property type="entry name" value="F-box-assoc_interact_dom"/>
</dbReference>
<keyword evidence="3" id="KW-1185">Reference proteome</keyword>
<evidence type="ECO:0000313" key="2">
    <source>
        <dbReference type="EMBL" id="EOA33045.1"/>
    </source>
</evidence>
<dbReference type="SMART" id="SM00256">
    <property type="entry name" value="FBOX"/>
    <property type="match status" value="1"/>
</dbReference>
<dbReference type="OrthoDB" id="1022206at2759"/>
<dbReference type="STRING" id="81985.R0I4X2"/>
<dbReference type="Pfam" id="PF07734">
    <property type="entry name" value="FBA_1"/>
    <property type="match status" value="1"/>
</dbReference>
<organism evidence="2 3">
    <name type="scientific">Capsella rubella</name>
    <dbReference type="NCBI Taxonomy" id="81985"/>
    <lineage>
        <taxon>Eukaryota</taxon>
        <taxon>Viridiplantae</taxon>
        <taxon>Streptophyta</taxon>
        <taxon>Embryophyta</taxon>
        <taxon>Tracheophyta</taxon>
        <taxon>Spermatophyta</taxon>
        <taxon>Magnoliopsida</taxon>
        <taxon>eudicotyledons</taxon>
        <taxon>Gunneridae</taxon>
        <taxon>Pentapetalae</taxon>
        <taxon>rosids</taxon>
        <taxon>malvids</taxon>
        <taxon>Brassicales</taxon>
        <taxon>Brassicaceae</taxon>
        <taxon>Camelineae</taxon>
        <taxon>Capsella</taxon>
    </lineage>
</organism>
<evidence type="ECO:0000313" key="3">
    <source>
        <dbReference type="Proteomes" id="UP000029121"/>
    </source>
</evidence>
<dbReference type="SUPFAM" id="SSF81383">
    <property type="entry name" value="F-box domain"/>
    <property type="match status" value="1"/>
</dbReference>
<accession>R0I4X2</accession>
<dbReference type="PANTHER" id="PTHR31672:SF13">
    <property type="entry name" value="F-BOX PROTEIN CPR30-LIKE"/>
    <property type="match status" value="1"/>
</dbReference>
<dbReference type="PROSITE" id="PS50181">
    <property type="entry name" value="FBOX"/>
    <property type="match status" value="1"/>
</dbReference>
<dbReference type="Proteomes" id="UP000029121">
    <property type="component" value="Unassembled WGS sequence"/>
</dbReference>
<dbReference type="Gene3D" id="1.20.1280.50">
    <property type="match status" value="1"/>
</dbReference>
<dbReference type="Pfam" id="PF00646">
    <property type="entry name" value="F-box"/>
    <property type="match status" value="1"/>
</dbReference>
<evidence type="ECO:0000259" key="1">
    <source>
        <dbReference type="PROSITE" id="PS50181"/>
    </source>
</evidence>
<dbReference type="CDD" id="cd22157">
    <property type="entry name" value="F-box_AtFBW1-like"/>
    <property type="match status" value="1"/>
</dbReference>
<dbReference type="NCBIfam" id="TIGR01640">
    <property type="entry name" value="F_box_assoc_1"/>
    <property type="match status" value="1"/>
</dbReference>
<feature type="non-terminal residue" evidence="2">
    <location>
        <position position="378"/>
    </location>
</feature>
<dbReference type="EMBL" id="KB870807">
    <property type="protein sequence ID" value="EOA33045.1"/>
    <property type="molecule type" value="Genomic_DNA"/>
</dbReference>
<dbReference type="AlphaFoldDB" id="R0I4X2"/>
<dbReference type="InterPro" id="IPR001810">
    <property type="entry name" value="F-box_dom"/>
</dbReference>
<protein>
    <recommendedName>
        <fullName evidence="1">F-box domain-containing protein</fullName>
    </recommendedName>
</protein>
<name>R0I4X2_9BRAS</name>
<dbReference type="InterPro" id="IPR006527">
    <property type="entry name" value="F-box-assoc_dom_typ1"/>
</dbReference>
<dbReference type="KEGG" id="crb:17891484"/>
<sequence>MMLPGLPQDLVEEILSRVPATNLSRLRYICKRWDALLKDKIFAEKHVRNASKQSRLLMLKDYRVCPMSVVNLHKQVDAPVSIEFKDGFELKDSLSKPDQVDVSEIFHCEGLLLCTTTNDNSLVAWNPCTGQTRWIRHSSLYKRNSKFYLGYGNKDKSCGRSYKILRYWDDGTLGTQVVEFEMYDFSSDSWRVLDDITCNCIPQLNGMSIKGTTYSYGLDKKNHNYTFLLSFDFTTEVFESLCFPLVVGFLSHTTIALSVVREEQLSLLLQRTNESKVDVWVTDEIDTKAVLWSKLFTVDIEDTRRYMISTKVSFLLDKEKKIAVVSEPRCRGEINDFVYIVGEDRDSITIYLEPTRELLRGGFFRFCTPFVFNYVPCL</sequence>
<dbReference type="PANTHER" id="PTHR31672">
    <property type="entry name" value="BNACNNG10540D PROTEIN"/>
    <property type="match status" value="1"/>
</dbReference>
<dbReference type="InterPro" id="IPR050796">
    <property type="entry name" value="SCF_F-box_component"/>
</dbReference>
<proteinExistence type="predicted"/>
<feature type="domain" description="F-box" evidence="1">
    <location>
        <begin position="1"/>
        <end position="45"/>
    </location>
</feature>
<gene>
    <name evidence="2" type="ORF">CARUB_v10016377mg</name>
</gene>
<dbReference type="InterPro" id="IPR036047">
    <property type="entry name" value="F-box-like_dom_sf"/>
</dbReference>
<reference evidence="3" key="1">
    <citation type="journal article" date="2013" name="Nat. Genet.">
        <title>The Capsella rubella genome and the genomic consequences of rapid mating system evolution.</title>
        <authorList>
            <person name="Slotte T."/>
            <person name="Hazzouri K.M."/>
            <person name="Agren J.A."/>
            <person name="Koenig D."/>
            <person name="Maumus F."/>
            <person name="Guo Y.L."/>
            <person name="Steige K."/>
            <person name="Platts A.E."/>
            <person name="Escobar J.S."/>
            <person name="Newman L.K."/>
            <person name="Wang W."/>
            <person name="Mandakova T."/>
            <person name="Vello E."/>
            <person name="Smith L.M."/>
            <person name="Henz S.R."/>
            <person name="Steffen J."/>
            <person name="Takuno S."/>
            <person name="Brandvain Y."/>
            <person name="Coop G."/>
            <person name="Andolfatto P."/>
            <person name="Hu T.T."/>
            <person name="Blanchette M."/>
            <person name="Clark R.M."/>
            <person name="Quesneville H."/>
            <person name="Nordborg M."/>
            <person name="Gaut B.S."/>
            <person name="Lysak M.A."/>
            <person name="Jenkins J."/>
            <person name="Grimwood J."/>
            <person name="Chapman J."/>
            <person name="Prochnik S."/>
            <person name="Shu S."/>
            <person name="Rokhsar D."/>
            <person name="Schmutz J."/>
            <person name="Weigel D."/>
            <person name="Wright S.I."/>
        </authorList>
    </citation>
    <scope>NUCLEOTIDE SEQUENCE [LARGE SCALE GENOMIC DNA]</scope>
    <source>
        <strain evidence="3">cv. Monte Gargano</strain>
    </source>
</reference>